<name>A0A8H9GG12_9MICO</name>
<accession>A0A8H9GG12</accession>
<organism evidence="1 2">
    <name type="scientific">Promicromonospora citrea</name>
    <dbReference type="NCBI Taxonomy" id="43677"/>
    <lineage>
        <taxon>Bacteria</taxon>
        <taxon>Bacillati</taxon>
        <taxon>Actinomycetota</taxon>
        <taxon>Actinomycetes</taxon>
        <taxon>Micrococcales</taxon>
        <taxon>Promicromonosporaceae</taxon>
        <taxon>Promicromonospora</taxon>
    </lineage>
</organism>
<dbReference type="EMBL" id="BMPT01000003">
    <property type="protein sequence ID" value="GGM17841.1"/>
    <property type="molecule type" value="Genomic_DNA"/>
</dbReference>
<dbReference type="RefSeq" id="WP_171106936.1">
    <property type="nucleotide sequence ID" value="NZ_BMPT01000003.1"/>
</dbReference>
<comment type="caution">
    <text evidence="1">The sequence shown here is derived from an EMBL/GenBank/DDBJ whole genome shotgun (WGS) entry which is preliminary data.</text>
</comment>
<reference evidence="1" key="2">
    <citation type="submission" date="2020-09" db="EMBL/GenBank/DDBJ databases">
        <authorList>
            <person name="Sun Q."/>
            <person name="Ohkuma M."/>
        </authorList>
    </citation>
    <scope>NUCLEOTIDE SEQUENCE</scope>
    <source>
        <strain evidence="1">JCM 3051</strain>
    </source>
</reference>
<gene>
    <name evidence="1" type="ORF">GCM10010102_11930</name>
</gene>
<dbReference type="AlphaFoldDB" id="A0A8H9GG12"/>
<sequence>MDQAEANGRQLLASWDELRGASGAEEGDRQFRHHLMEYIPAELERLGGPADERRHAHAASAMALVDVCESAGRFADALTVTEWVAREHVSRGGDLGIRTVWACADACQVAAASPALFDRAAALLEWVADAAPDRADGAPALAASQALLVLAGLHQATTDRENHSVRAREVERVLSRVVAAWEGSTEPVVRAQVHSARLSRALVRIELADDAGARADVGALADGAARDVQVPDVDELVAVARHAVPVLDWCAGYPAPELDLSYLKAQRRRDLREGRLRTFARNNPARYAETARAAHRRTVRMLSRSLVTGLPVVLLLRSFEMVETSHLGEVLISDAPGGQEFVRRIAVTRGGPLVDRLGSAVDVVSVSNAAAGELELDAVGTDFGRPTLRWPLYLANDSWLDRVAELVAVADVIVMWTSQKSAGVVQELEVIQRLGRAGDAYALLEPHVPDVVYPALVGQGPPATEPLLPGDPLLAGFRRVATVGDPGAADWVVDEVVRTVQSLGARDRLDRIAALAARAGEVWGG</sequence>
<keyword evidence="2" id="KW-1185">Reference proteome</keyword>
<evidence type="ECO:0000313" key="2">
    <source>
        <dbReference type="Proteomes" id="UP000655589"/>
    </source>
</evidence>
<protein>
    <submittedName>
        <fullName evidence="1">Uncharacterized protein</fullName>
    </submittedName>
</protein>
<proteinExistence type="predicted"/>
<reference evidence="1" key="1">
    <citation type="journal article" date="2014" name="Int. J. Syst. Evol. Microbiol.">
        <title>Complete genome sequence of Corynebacterium casei LMG S-19264T (=DSM 44701T), isolated from a smear-ripened cheese.</title>
        <authorList>
            <consortium name="US DOE Joint Genome Institute (JGI-PGF)"/>
            <person name="Walter F."/>
            <person name="Albersmeier A."/>
            <person name="Kalinowski J."/>
            <person name="Ruckert C."/>
        </authorList>
    </citation>
    <scope>NUCLEOTIDE SEQUENCE</scope>
    <source>
        <strain evidence="1">JCM 3051</strain>
    </source>
</reference>
<evidence type="ECO:0000313" key="1">
    <source>
        <dbReference type="EMBL" id="GGM17841.1"/>
    </source>
</evidence>
<dbReference type="Proteomes" id="UP000655589">
    <property type="component" value="Unassembled WGS sequence"/>
</dbReference>